<dbReference type="PROSITE" id="PS50893">
    <property type="entry name" value="ABC_TRANSPORTER_2"/>
    <property type="match status" value="2"/>
</dbReference>
<feature type="domain" description="ABC transporter" evidence="4">
    <location>
        <begin position="4"/>
        <end position="254"/>
    </location>
</feature>
<dbReference type="GO" id="GO:0005524">
    <property type="term" value="F:ATP binding"/>
    <property type="evidence" value="ECO:0007669"/>
    <property type="project" value="UniProtKB-KW"/>
</dbReference>
<evidence type="ECO:0000313" key="6">
    <source>
        <dbReference type="Proteomes" id="UP000007962"/>
    </source>
</evidence>
<dbReference type="InterPro" id="IPR017871">
    <property type="entry name" value="ABC_transporter-like_CS"/>
</dbReference>
<dbReference type="InterPro" id="IPR050319">
    <property type="entry name" value="ABC_transp_ATP-bind"/>
</dbReference>
<dbReference type="AlphaFoldDB" id="C5C220"/>
<dbReference type="GO" id="GO:0015833">
    <property type="term" value="P:peptide transport"/>
    <property type="evidence" value="ECO:0007669"/>
    <property type="project" value="InterPro"/>
</dbReference>
<dbReference type="Pfam" id="PF00005">
    <property type="entry name" value="ABC_tran"/>
    <property type="match status" value="2"/>
</dbReference>
<evidence type="ECO:0000256" key="3">
    <source>
        <dbReference type="ARBA" id="ARBA00022840"/>
    </source>
</evidence>
<feature type="domain" description="ABC transporter" evidence="4">
    <location>
        <begin position="278"/>
        <end position="527"/>
    </location>
</feature>
<dbReference type="EMBL" id="CP001618">
    <property type="protein sequence ID" value="ACQ81645.1"/>
    <property type="molecule type" value="Genomic_DNA"/>
</dbReference>
<dbReference type="Pfam" id="PF08352">
    <property type="entry name" value="oligo_HPY"/>
    <property type="match status" value="2"/>
</dbReference>
<dbReference type="PANTHER" id="PTHR43776:SF8">
    <property type="entry name" value="ABC TRANSPORTER, ATP-BINDING PROTEIN"/>
    <property type="match status" value="1"/>
</dbReference>
<name>C5C220_BEUC1</name>
<organism evidence="5 6">
    <name type="scientific">Beutenbergia cavernae (strain ATCC BAA-8 / DSM 12333 / CCUG 43141 / JCM 11478 / NBRC 16432 / NCIMB 13614 / HKI 0122)</name>
    <dbReference type="NCBI Taxonomy" id="471853"/>
    <lineage>
        <taxon>Bacteria</taxon>
        <taxon>Bacillati</taxon>
        <taxon>Actinomycetota</taxon>
        <taxon>Actinomycetes</taxon>
        <taxon>Micrococcales</taxon>
        <taxon>Beutenbergiaceae</taxon>
        <taxon>Beutenbergia</taxon>
    </lineage>
</organism>
<evidence type="ECO:0000259" key="4">
    <source>
        <dbReference type="PROSITE" id="PS50893"/>
    </source>
</evidence>
<keyword evidence="3" id="KW-0067">ATP-binding</keyword>
<dbReference type="OrthoDB" id="4008250at2"/>
<evidence type="ECO:0000313" key="5">
    <source>
        <dbReference type="EMBL" id="ACQ81645.1"/>
    </source>
</evidence>
<dbReference type="Gene3D" id="3.40.50.300">
    <property type="entry name" value="P-loop containing nucleotide triphosphate hydrolases"/>
    <property type="match status" value="2"/>
</dbReference>
<dbReference type="SMART" id="SM00382">
    <property type="entry name" value="AAA"/>
    <property type="match status" value="2"/>
</dbReference>
<protein>
    <submittedName>
        <fullName evidence="5">ABC transporter related</fullName>
    </submittedName>
</protein>
<accession>C5C220</accession>
<gene>
    <name evidence="5" type="ordered locus">Bcav_3403</name>
</gene>
<keyword evidence="6" id="KW-1185">Reference proteome</keyword>
<dbReference type="InterPro" id="IPR013563">
    <property type="entry name" value="Oligopep_ABC_C"/>
</dbReference>
<keyword evidence="2" id="KW-0547">Nucleotide-binding</keyword>
<evidence type="ECO:0000256" key="2">
    <source>
        <dbReference type="ARBA" id="ARBA00022741"/>
    </source>
</evidence>
<dbReference type="InterPro" id="IPR003593">
    <property type="entry name" value="AAA+_ATPase"/>
</dbReference>
<evidence type="ECO:0000256" key="1">
    <source>
        <dbReference type="ARBA" id="ARBA00022448"/>
    </source>
</evidence>
<dbReference type="KEGG" id="bcv:Bcav_3403"/>
<dbReference type="PROSITE" id="PS00211">
    <property type="entry name" value="ABC_TRANSPORTER_1"/>
    <property type="match status" value="2"/>
</dbReference>
<dbReference type="NCBIfam" id="NF007739">
    <property type="entry name" value="PRK10419.1"/>
    <property type="match status" value="2"/>
</dbReference>
<dbReference type="eggNOG" id="COG4172">
    <property type="taxonomic scope" value="Bacteria"/>
</dbReference>
<dbReference type="InterPro" id="IPR003439">
    <property type="entry name" value="ABC_transporter-like_ATP-bd"/>
</dbReference>
<reference evidence="5 6" key="1">
    <citation type="journal article" date="2009" name="Stand. Genomic Sci.">
        <title>Complete genome sequence of Beutenbergia cavernae type strain (HKI 0122).</title>
        <authorList>
            <person name="Land M."/>
            <person name="Pukall R."/>
            <person name="Abt B."/>
            <person name="Goker M."/>
            <person name="Rohde M."/>
            <person name="Glavina Del Rio T."/>
            <person name="Tice H."/>
            <person name="Copeland A."/>
            <person name="Cheng J.F."/>
            <person name="Lucas S."/>
            <person name="Chen F."/>
            <person name="Nolan M."/>
            <person name="Bruce D."/>
            <person name="Goodwin L."/>
            <person name="Pitluck S."/>
            <person name="Ivanova N."/>
            <person name="Mavromatis K."/>
            <person name="Ovchinnikova G."/>
            <person name="Pati A."/>
            <person name="Chen A."/>
            <person name="Palaniappan K."/>
            <person name="Hauser L."/>
            <person name="Chang Y.J."/>
            <person name="Jefferies C.C."/>
            <person name="Saunders E."/>
            <person name="Brettin T."/>
            <person name="Detter J.C."/>
            <person name="Han C."/>
            <person name="Chain P."/>
            <person name="Bristow J."/>
            <person name="Eisen J.A."/>
            <person name="Markowitz V."/>
            <person name="Hugenholtz P."/>
            <person name="Kyrpides N.C."/>
            <person name="Klenk H.P."/>
            <person name="Lapidus A."/>
        </authorList>
    </citation>
    <scope>NUCLEOTIDE SEQUENCE [LARGE SCALE GENOMIC DNA]</scope>
    <source>
        <strain evidence="6">ATCC BAA-8 / DSM 12333 / NBRC 16432</strain>
    </source>
</reference>
<dbReference type="GO" id="GO:0016887">
    <property type="term" value="F:ATP hydrolysis activity"/>
    <property type="evidence" value="ECO:0007669"/>
    <property type="project" value="InterPro"/>
</dbReference>
<keyword evidence="1" id="KW-0813">Transport</keyword>
<dbReference type="STRING" id="471853.Bcav_3403"/>
<proteinExistence type="predicted"/>
<dbReference type="CDD" id="cd03257">
    <property type="entry name" value="ABC_NikE_OppD_transporters"/>
    <property type="match status" value="2"/>
</dbReference>
<dbReference type="GO" id="GO:0055085">
    <property type="term" value="P:transmembrane transport"/>
    <property type="evidence" value="ECO:0007669"/>
    <property type="project" value="UniProtKB-ARBA"/>
</dbReference>
<dbReference type="NCBIfam" id="NF008453">
    <property type="entry name" value="PRK11308.1"/>
    <property type="match status" value="2"/>
</dbReference>
<dbReference type="RefSeq" id="WP_015883882.1">
    <property type="nucleotide sequence ID" value="NC_012669.1"/>
</dbReference>
<dbReference type="HOGENOM" id="CLU_000604_86_4_11"/>
<dbReference type="Proteomes" id="UP000007962">
    <property type="component" value="Chromosome"/>
</dbReference>
<dbReference type="PANTHER" id="PTHR43776">
    <property type="entry name" value="TRANSPORT ATP-BINDING PROTEIN"/>
    <property type="match status" value="1"/>
</dbReference>
<sequence length="538" mass="58374">MALLEVDHLSVTYAPRDGVPVDAVRDVSLVVDQGEFVGLVGESGSGKSTLGNAILQLLDKPARRTAGSVRFDGQDLADLDPEELRRLRWVDLSTVFQSSMNSLNPVITVAAQFEDTFRAHDERLSPADLRRRAVEALAMVSLDERTLTSYAHELSGGMRQRVSLALALALRPRFVLLDEPTTGLDVLVQRRILDRLRALQADLGFAVLFVTHDIGAVLEMADRMLVMTEGEIVEDAAAADVLLRPAHPYTQSLLASYAATRTPVPHRAADAVEPEVVLRVEDVRRRYVTGRGRNRTAVQALDGVSLELRSGKVTALVGQSGSGKSTIARMVLGVERPDSGRVLFGDVQVDALRRAGLRDYRRHVQMVFQDPFASLNPTVPVGAALARPLLNFGGATRADVRDRAAALLEQVGLTPTAHYLERLPHQLSGGQRQRVVIARALAPDPAILVADEPVSMLDVSIRAEILALLASLVAERELAMLYITHDLLSARALADDVVVLSEGAVVEHGPTARVVEQPEHPYTRELLAAIPDPYADAG</sequence>
<dbReference type="InterPro" id="IPR027417">
    <property type="entry name" value="P-loop_NTPase"/>
</dbReference>
<dbReference type="SUPFAM" id="SSF52540">
    <property type="entry name" value="P-loop containing nucleoside triphosphate hydrolases"/>
    <property type="match status" value="2"/>
</dbReference>